<accession>A0A7N9CLV9</accession>
<proteinExistence type="predicted"/>
<reference evidence="1" key="3">
    <citation type="submission" date="2025-09" db="UniProtKB">
        <authorList>
            <consortium name="Ensembl"/>
        </authorList>
    </citation>
    <scope>IDENTIFICATION</scope>
</reference>
<sequence length="113" mass="12677">MYHIFFIHSSVDRYLGCLQILAIVNSAAINMRVQISLGYINFFSFGYIPSSGIAGSHGSSIFSLLRKLRTVLHSGCTNLHFHQQCMRVPFSPHPCQHLSLPAFWIKAILNGAR</sequence>
<dbReference type="Proteomes" id="UP000233100">
    <property type="component" value="Chromosome 12"/>
</dbReference>
<evidence type="ECO:0000313" key="2">
    <source>
        <dbReference type="Proteomes" id="UP000233100"/>
    </source>
</evidence>
<dbReference type="Ensembl" id="ENSMFAT00000073192.1">
    <property type="protein sequence ID" value="ENSMFAP00000053969.1"/>
    <property type="gene ID" value="ENSMFAG00000056665.1"/>
</dbReference>
<reference evidence="1" key="2">
    <citation type="submission" date="2025-08" db="UniProtKB">
        <authorList>
            <consortium name="Ensembl"/>
        </authorList>
    </citation>
    <scope>IDENTIFICATION</scope>
</reference>
<name>A0A7N9CLV9_MACFA</name>
<keyword evidence="2" id="KW-1185">Reference proteome</keyword>
<dbReference type="AlphaFoldDB" id="A0A7N9CLV9"/>
<reference evidence="1 2" key="1">
    <citation type="submission" date="2013-03" db="EMBL/GenBank/DDBJ databases">
        <authorList>
            <person name="Warren W."/>
            <person name="Wilson R.K."/>
        </authorList>
    </citation>
    <scope>NUCLEOTIDE SEQUENCE</scope>
</reference>
<organism evidence="1 2">
    <name type="scientific">Macaca fascicularis</name>
    <name type="common">Crab-eating macaque</name>
    <name type="synonym">Cynomolgus monkey</name>
    <dbReference type="NCBI Taxonomy" id="9541"/>
    <lineage>
        <taxon>Eukaryota</taxon>
        <taxon>Metazoa</taxon>
        <taxon>Chordata</taxon>
        <taxon>Craniata</taxon>
        <taxon>Vertebrata</taxon>
        <taxon>Euteleostomi</taxon>
        <taxon>Mammalia</taxon>
        <taxon>Eutheria</taxon>
        <taxon>Euarchontoglires</taxon>
        <taxon>Primates</taxon>
        <taxon>Haplorrhini</taxon>
        <taxon>Catarrhini</taxon>
        <taxon>Cercopithecidae</taxon>
        <taxon>Cercopithecinae</taxon>
        <taxon>Macaca</taxon>
    </lineage>
</organism>
<evidence type="ECO:0000313" key="1">
    <source>
        <dbReference type="Ensembl" id="ENSMFAP00000053969.1"/>
    </source>
</evidence>
<protein>
    <submittedName>
        <fullName evidence="1">Uncharacterized protein</fullName>
    </submittedName>
</protein>
<dbReference type="GeneTree" id="ENSGT01000000214749"/>